<evidence type="ECO:0000313" key="3">
    <source>
        <dbReference type="Proteomes" id="UP001152888"/>
    </source>
</evidence>
<feature type="signal peptide" evidence="1">
    <location>
        <begin position="1"/>
        <end position="16"/>
    </location>
</feature>
<name>A0A9P0LD76_ACAOB</name>
<feature type="chain" id="PRO_5040106549" evidence="1">
    <location>
        <begin position="17"/>
        <end position="119"/>
    </location>
</feature>
<keyword evidence="3" id="KW-1185">Reference proteome</keyword>
<dbReference type="EMBL" id="CAKOFQ010007138">
    <property type="protein sequence ID" value="CAH1992277.1"/>
    <property type="molecule type" value="Genomic_DNA"/>
</dbReference>
<accession>A0A9P0LD76</accession>
<sequence>MVIIVIWMMLLAEVYGGLMKKLPLPMPYPWKLQVEKSGDVIELTQPKKKQELTSISQFERVNPHDMDYYHTREALISVKTWRHRNKRYTSYIALCPFKVCYMGRKRLTSRRFSRKIALG</sequence>
<dbReference type="AlphaFoldDB" id="A0A9P0LD76"/>
<dbReference type="OrthoDB" id="6773700at2759"/>
<organism evidence="2 3">
    <name type="scientific">Acanthoscelides obtectus</name>
    <name type="common">Bean weevil</name>
    <name type="synonym">Bruchus obtectus</name>
    <dbReference type="NCBI Taxonomy" id="200917"/>
    <lineage>
        <taxon>Eukaryota</taxon>
        <taxon>Metazoa</taxon>
        <taxon>Ecdysozoa</taxon>
        <taxon>Arthropoda</taxon>
        <taxon>Hexapoda</taxon>
        <taxon>Insecta</taxon>
        <taxon>Pterygota</taxon>
        <taxon>Neoptera</taxon>
        <taxon>Endopterygota</taxon>
        <taxon>Coleoptera</taxon>
        <taxon>Polyphaga</taxon>
        <taxon>Cucujiformia</taxon>
        <taxon>Chrysomeloidea</taxon>
        <taxon>Chrysomelidae</taxon>
        <taxon>Bruchinae</taxon>
        <taxon>Bruchini</taxon>
        <taxon>Acanthoscelides</taxon>
    </lineage>
</organism>
<reference evidence="2" key="1">
    <citation type="submission" date="2022-03" db="EMBL/GenBank/DDBJ databases">
        <authorList>
            <person name="Sayadi A."/>
        </authorList>
    </citation>
    <scope>NUCLEOTIDE SEQUENCE</scope>
</reference>
<keyword evidence="1" id="KW-0732">Signal</keyword>
<evidence type="ECO:0000256" key="1">
    <source>
        <dbReference type="SAM" id="SignalP"/>
    </source>
</evidence>
<comment type="caution">
    <text evidence="2">The sequence shown here is derived from an EMBL/GenBank/DDBJ whole genome shotgun (WGS) entry which is preliminary data.</text>
</comment>
<protein>
    <submittedName>
        <fullName evidence="2">Uncharacterized protein</fullName>
    </submittedName>
</protein>
<dbReference type="Proteomes" id="UP001152888">
    <property type="component" value="Unassembled WGS sequence"/>
</dbReference>
<gene>
    <name evidence="2" type="ORF">ACAOBT_LOCUS20753</name>
</gene>
<proteinExistence type="predicted"/>
<evidence type="ECO:0000313" key="2">
    <source>
        <dbReference type="EMBL" id="CAH1992277.1"/>
    </source>
</evidence>